<dbReference type="Pfam" id="PF01496">
    <property type="entry name" value="V_ATPase_I"/>
    <property type="match status" value="2"/>
</dbReference>
<sequence>MAISQMKKFQLSGYYPLRERVIDTMMSLGCVHIENARDEMKEEKSGSMLQPTPNSLSEIGIQTNDLEESLSQLEYIINFTASSLEGQKGLLAMLSPAELMMTSQEIENIRQKTDISQLYSQCLELENRMMGLQLEKSKKQDLLVELSPWQNLDAGLQNLQDMSMVTSQLIIAKKGVLPEIQKEISKLTTGFELQVIRKSNTMDYLFLLMLKEDASKILAILNHYGCKLIRFEGIAGKPAEVMRQIQVEISTIDEEYVSIKKECRNFTKNERDKALVLYDLVFENIQKGQIQAKFAHTREVFFIKGWIRAKDEIFIKREIEKISPELEIVTLPCLKDDCPPIALENNACVSPFEFVTTLYGRPHYREFDPTPFLAPFFVIFFGCCITDAGYGMILTAISLFILKKFKPTGGGARLVKMLLWCGISTIAIGAITGGWFGIEMSVLPQLFQKIVIINPIENPLDMLKLALGLGIIQIFTGITIKACSNIRDKMFLNVLLDQVSWLVFLIFLLPMGYSFILGGKVSPEIAAVAGKGASIMAIVLILTQGRANKGILGKLFGGVISLYNVVGYFGDVLSYARLLALGLATSAIAMTINGVAKMTTEIPYLGFVLAGLILIGGHTFNIVINTLSGFVHSSRLQFLEYFSKFFEGGGKEFQPFGRKNKYIYSSGA</sequence>
<evidence type="ECO:0000256" key="8">
    <source>
        <dbReference type="SAM" id="Phobius"/>
    </source>
</evidence>
<feature type="transmembrane region" description="Helical" evidence="8">
    <location>
        <begin position="525"/>
        <end position="543"/>
    </location>
</feature>
<reference evidence="9 10" key="1">
    <citation type="journal article" date="2016" name="Environ. Microbiol.">
        <title>Genomic resolution of a cold subsurface aquifer community provides metabolic insights for novel microbes adapted to high CO concentrations.</title>
        <authorList>
            <person name="Probst A.J."/>
            <person name="Castelle C.J."/>
            <person name="Singh A."/>
            <person name="Brown C.T."/>
            <person name="Anantharaman K."/>
            <person name="Sharon I."/>
            <person name="Hug L.A."/>
            <person name="Burstein D."/>
            <person name="Emerson J.B."/>
            <person name="Thomas B.C."/>
            <person name="Banfield J.F."/>
        </authorList>
    </citation>
    <scope>NUCLEOTIDE SEQUENCE [LARGE SCALE GENOMIC DNA]</scope>
    <source>
        <strain evidence="9">CG2_30_40_21</strain>
    </source>
</reference>
<keyword evidence="6" id="KW-0406">Ion transport</keyword>
<dbReference type="Gene3D" id="3.30.70.2170">
    <property type="match status" value="1"/>
</dbReference>
<feature type="transmembrane region" description="Helical" evidence="8">
    <location>
        <begin position="490"/>
        <end position="513"/>
    </location>
</feature>
<dbReference type="PANTHER" id="PTHR11629">
    <property type="entry name" value="VACUOLAR PROTON ATPASES"/>
    <property type="match status" value="1"/>
</dbReference>
<feature type="transmembrane region" description="Helical" evidence="8">
    <location>
        <begin position="465"/>
        <end position="483"/>
    </location>
</feature>
<evidence type="ECO:0000313" key="10">
    <source>
        <dbReference type="Proteomes" id="UP000183085"/>
    </source>
</evidence>
<proteinExistence type="inferred from homology"/>
<evidence type="ECO:0000256" key="7">
    <source>
        <dbReference type="ARBA" id="ARBA00023136"/>
    </source>
</evidence>
<dbReference type="PANTHER" id="PTHR11629:SF63">
    <property type="entry name" value="V-TYPE PROTON ATPASE SUBUNIT A"/>
    <property type="match status" value="1"/>
</dbReference>
<feature type="transmembrane region" description="Helical" evidence="8">
    <location>
        <begin position="575"/>
        <end position="595"/>
    </location>
</feature>
<comment type="similarity">
    <text evidence="2">Belongs to the V-ATPase 116 kDa subunit family.</text>
</comment>
<feature type="transmembrane region" description="Helical" evidence="8">
    <location>
        <begin position="550"/>
        <end position="569"/>
    </location>
</feature>
<dbReference type="EMBL" id="MNYI01000166">
    <property type="protein sequence ID" value="OIP38884.1"/>
    <property type="molecule type" value="Genomic_DNA"/>
</dbReference>
<evidence type="ECO:0000256" key="3">
    <source>
        <dbReference type="ARBA" id="ARBA00022448"/>
    </source>
</evidence>
<dbReference type="GO" id="GO:0033179">
    <property type="term" value="C:proton-transporting V-type ATPase, V0 domain"/>
    <property type="evidence" value="ECO:0007669"/>
    <property type="project" value="InterPro"/>
</dbReference>
<evidence type="ECO:0000256" key="2">
    <source>
        <dbReference type="ARBA" id="ARBA00009904"/>
    </source>
</evidence>
<comment type="subcellular location">
    <subcellularLocation>
        <location evidence="1">Membrane</location>
        <topology evidence="1">Multi-pass membrane protein</topology>
    </subcellularLocation>
</comment>
<keyword evidence="7 8" id="KW-0472">Membrane</keyword>
<dbReference type="AlphaFoldDB" id="A0A1J5DS27"/>
<evidence type="ECO:0000256" key="1">
    <source>
        <dbReference type="ARBA" id="ARBA00004141"/>
    </source>
</evidence>
<evidence type="ECO:0000256" key="5">
    <source>
        <dbReference type="ARBA" id="ARBA00022989"/>
    </source>
</evidence>
<protein>
    <submittedName>
        <fullName evidence="9">Uncharacterized protein</fullName>
    </submittedName>
</protein>
<organism evidence="9 10">
    <name type="scientific">Candidatus Desantisbacteria bacterium CG2_30_40_21</name>
    <dbReference type="NCBI Taxonomy" id="1817895"/>
    <lineage>
        <taxon>Bacteria</taxon>
        <taxon>Candidatus Desantisiibacteriota</taxon>
    </lineage>
</organism>
<comment type="caution">
    <text evidence="9">The sequence shown here is derived from an EMBL/GenBank/DDBJ whole genome shotgun (WGS) entry which is preliminary data.</text>
</comment>
<dbReference type="Proteomes" id="UP000183085">
    <property type="component" value="Unassembled WGS sequence"/>
</dbReference>
<feature type="transmembrane region" description="Helical" evidence="8">
    <location>
        <begin position="372"/>
        <end position="402"/>
    </location>
</feature>
<keyword evidence="5 8" id="KW-1133">Transmembrane helix</keyword>
<evidence type="ECO:0000256" key="4">
    <source>
        <dbReference type="ARBA" id="ARBA00022692"/>
    </source>
</evidence>
<dbReference type="STRING" id="1817895.AUJ95_06195"/>
<name>A0A1J5DS27_9BACT</name>
<keyword evidence="3" id="KW-0813">Transport</keyword>
<dbReference type="Gene3D" id="3.30.70.2750">
    <property type="match status" value="1"/>
</dbReference>
<gene>
    <name evidence="9" type="ORF">AUJ95_06195</name>
</gene>
<dbReference type="GO" id="GO:0007035">
    <property type="term" value="P:vacuolar acidification"/>
    <property type="evidence" value="ECO:0007669"/>
    <property type="project" value="TreeGrafter"/>
</dbReference>
<dbReference type="GO" id="GO:0051117">
    <property type="term" value="F:ATPase binding"/>
    <property type="evidence" value="ECO:0007669"/>
    <property type="project" value="TreeGrafter"/>
</dbReference>
<evidence type="ECO:0000313" key="9">
    <source>
        <dbReference type="EMBL" id="OIP38884.1"/>
    </source>
</evidence>
<dbReference type="GO" id="GO:0016471">
    <property type="term" value="C:vacuolar proton-transporting V-type ATPase complex"/>
    <property type="evidence" value="ECO:0007669"/>
    <property type="project" value="TreeGrafter"/>
</dbReference>
<feature type="transmembrane region" description="Helical" evidence="8">
    <location>
        <begin position="414"/>
        <end position="438"/>
    </location>
</feature>
<feature type="transmembrane region" description="Helical" evidence="8">
    <location>
        <begin position="602"/>
        <end position="624"/>
    </location>
</feature>
<evidence type="ECO:0000256" key="6">
    <source>
        <dbReference type="ARBA" id="ARBA00023065"/>
    </source>
</evidence>
<dbReference type="Gene3D" id="1.20.1460.20">
    <property type="match status" value="1"/>
</dbReference>
<accession>A0A1J5DS27</accession>
<dbReference type="InterPro" id="IPR002490">
    <property type="entry name" value="V-ATPase_116kDa_su"/>
</dbReference>
<dbReference type="GO" id="GO:0046961">
    <property type="term" value="F:proton-transporting ATPase activity, rotational mechanism"/>
    <property type="evidence" value="ECO:0007669"/>
    <property type="project" value="InterPro"/>
</dbReference>
<keyword evidence="4 8" id="KW-0812">Transmembrane</keyword>